<dbReference type="RefSeq" id="WP_093013972.1">
    <property type="nucleotide sequence ID" value="NZ_FOXV01000011.1"/>
</dbReference>
<proteinExistence type="predicted"/>
<sequence>MFHRAITAAAISAAFIMPAAAHHDGDIFEANGIVVSHAHTVEVSASAHSMDVFMTIENTTDTAVTLTGASVDFADSGIFQAPSVSDSGTMSVREVKALEIAPGQVLTMQPSGVHVVFHNVQEAFKGGDHFHAHLTFDGLGEMEIEVEVEHGDHDHDHDAETS</sequence>
<dbReference type="PANTHER" id="PTHR36302:SF1">
    <property type="entry name" value="COPPER CHAPERONE PCU(A)C"/>
    <property type="match status" value="1"/>
</dbReference>
<feature type="chain" id="PRO_5017211152" evidence="1">
    <location>
        <begin position="22"/>
        <end position="162"/>
    </location>
</feature>
<dbReference type="InterPro" id="IPR007410">
    <property type="entry name" value="LpqE-like"/>
</dbReference>
<gene>
    <name evidence="2" type="ORF">SAMN05421853_111102</name>
</gene>
<feature type="signal peptide" evidence="1">
    <location>
        <begin position="1"/>
        <end position="21"/>
    </location>
</feature>
<name>A0A1I5ZQH2_9RHOB</name>
<protein>
    <submittedName>
        <fullName evidence="2">Copper(I)-binding protein</fullName>
    </submittedName>
</protein>
<dbReference type="AlphaFoldDB" id="A0A1I5ZQH2"/>
<evidence type="ECO:0000256" key="1">
    <source>
        <dbReference type="SAM" id="SignalP"/>
    </source>
</evidence>
<dbReference type="EMBL" id="FOXV01000011">
    <property type="protein sequence ID" value="SFQ58655.1"/>
    <property type="molecule type" value="Genomic_DNA"/>
</dbReference>
<dbReference type="Gene3D" id="2.60.40.1890">
    <property type="entry name" value="PCu(A)C copper chaperone"/>
    <property type="match status" value="1"/>
</dbReference>
<dbReference type="Proteomes" id="UP000243106">
    <property type="component" value="Unassembled WGS sequence"/>
</dbReference>
<keyword evidence="1" id="KW-0732">Signal</keyword>
<evidence type="ECO:0000313" key="2">
    <source>
        <dbReference type="EMBL" id="SFQ58655.1"/>
    </source>
</evidence>
<organism evidence="2 3">
    <name type="scientific">Roseivivax halotolerans</name>
    <dbReference type="NCBI Taxonomy" id="93684"/>
    <lineage>
        <taxon>Bacteria</taxon>
        <taxon>Pseudomonadati</taxon>
        <taxon>Pseudomonadota</taxon>
        <taxon>Alphaproteobacteria</taxon>
        <taxon>Rhodobacterales</taxon>
        <taxon>Roseobacteraceae</taxon>
        <taxon>Roseivivax</taxon>
    </lineage>
</organism>
<dbReference type="InterPro" id="IPR058248">
    <property type="entry name" value="Lxx211020-like"/>
</dbReference>
<accession>A0A1I5ZQH2</accession>
<dbReference type="SUPFAM" id="SSF110087">
    <property type="entry name" value="DR1885-like metal-binding protein"/>
    <property type="match status" value="1"/>
</dbReference>
<dbReference type="STRING" id="93684.SAMN05421853_111102"/>
<evidence type="ECO:0000313" key="3">
    <source>
        <dbReference type="Proteomes" id="UP000243106"/>
    </source>
</evidence>
<dbReference type="Pfam" id="PF04314">
    <property type="entry name" value="PCuAC"/>
    <property type="match status" value="1"/>
</dbReference>
<keyword evidence="3" id="KW-1185">Reference proteome</keyword>
<reference evidence="3" key="1">
    <citation type="submission" date="2016-10" db="EMBL/GenBank/DDBJ databases">
        <authorList>
            <person name="Varghese N."/>
            <person name="Submissions S."/>
        </authorList>
    </citation>
    <scope>NUCLEOTIDE SEQUENCE [LARGE SCALE GENOMIC DNA]</scope>
    <source>
        <strain evidence="3">JCM 10271</strain>
    </source>
</reference>
<dbReference type="InterPro" id="IPR036182">
    <property type="entry name" value="PCuAC_sf"/>
</dbReference>
<dbReference type="PANTHER" id="PTHR36302">
    <property type="entry name" value="BLR7088 PROTEIN"/>
    <property type="match status" value="1"/>
</dbReference>